<name>A0ACC0MP57_RHOML</name>
<reference evidence="1" key="1">
    <citation type="submission" date="2022-02" db="EMBL/GenBank/DDBJ databases">
        <title>Plant Genome Project.</title>
        <authorList>
            <person name="Zhang R.-G."/>
        </authorList>
    </citation>
    <scope>NUCLEOTIDE SEQUENCE</scope>
    <source>
        <strain evidence="1">AT1</strain>
    </source>
</reference>
<evidence type="ECO:0000313" key="1">
    <source>
        <dbReference type="EMBL" id="KAI8542846.1"/>
    </source>
</evidence>
<proteinExistence type="predicted"/>
<dbReference type="Proteomes" id="UP001062846">
    <property type="component" value="Chromosome 8"/>
</dbReference>
<evidence type="ECO:0000313" key="2">
    <source>
        <dbReference type="Proteomes" id="UP001062846"/>
    </source>
</evidence>
<keyword evidence="2" id="KW-1185">Reference proteome</keyword>
<protein>
    <submittedName>
        <fullName evidence="1">Uncharacterized protein</fullName>
    </submittedName>
</protein>
<accession>A0ACC0MP57</accession>
<dbReference type="EMBL" id="CM046395">
    <property type="protein sequence ID" value="KAI8542846.1"/>
    <property type="molecule type" value="Genomic_DNA"/>
</dbReference>
<sequence>MGLTDCFLKTLRLGFDLWGLIVGLMAAFRSLQRSLPQAPPPPPPTRWMKRAAQRETCPVKDNQIEMVVDDLQQQHEKQLLLDAIDLNQESLKEKNSCVLYLESKRGIEAVAAKFPNFIQKGGGYCKYHQVNGHSIRECRAIKNAIQDLIDQEKIDPAEIDHRAKATSMPVTS</sequence>
<comment type="caution">
    <text evidence="1">The sequence shown here is derived from an EMBL/GenBank/DDBJ whole genome shotgun (WGS) entry which is preliminary data.</text>
</comment>
<organism evidence="1 2">
    <name type="scientific">Rhododendron molle</name>
    <name type="common">Chinese azalea</name>
    <name type="synonym">Azalea mollis</name>
    <dbReference type="NCBI Taxonomy" id="49168"/>
    <lineage>
        <taxon>Eukaryota</taxon>
        <taxon>Viridiplantae</taxon>
        <taxon>Streptophyta</taxon>
        <taxon>Embryophyta</taxon>
        <taxon>Tracheophyta</taxon>
        <taxon>Spermatophyta</taxon>
        <taxon>Magnoliopsida</taxon>
        <taxon>eudicotyledons</taxon>
        <taxon>Gunneridae</taxon>
        <taxon>Pentapetalae</taxon>
        <taxon>asterids</taxon>
        <taxon>Ericales</taxon>
        <taxon>Ericaceae</taxon>
        <taxon>Ericoideae</taxon>
        <taxon>Rhodoreae</taxon>
        <taxon>Rhododendron</taxon>
    </lineage>
</organism>
<gene>
    <name evidence="1" type="ORF">RHMOL_Rhmol08G0171300</name>
</gene>